<dbReference type="AlphaFoldDB" id="A0AAP0EAJ8"/>
<sequence>MVDTEIITKSNDLPPTRLLCPLFSPSRFLFLLLLLSVSSSSSHCRVCVSCIEGVGESNVSE</sequence>
<dbReference type="Proteomes" id="UP001420932">
    <property type="component" value="Unassembled WGS sequence"/>
</dbReference>
<keyword evidence="1" id="KW-0732">Signal</keyword>
<feature type="chain" id="PRO_5043004544" evidence="1">
    <location>
        <begin position="45"/>
        <end position="61"/>
    </location>
</feature>
<gene>
    <name evidence="2" type="ORF">Syun_030301</name>
</gene>
<evidence type="ECO:0000313" key="2">
    <source>
        <dbReference type="EMBL" id="KAK9087907.1"/>
    </source>
</evidence>
<protein>
    <submittedName>
        <fullName evidence="2">Uncharacterized protein</fullName>
    </submittedName>
</protein>
<dbReference type="EMBL" id="JBBNAF010000013">
    <property type="protein sequence ID" value="KAK9087907.1"/>
    <property type="molecule type" value="Genomic_DNA"/>
</dbReference>
<reference evidence="2 3" key="1">
    <citation type="submission" date="2024-01" db="EMBL/GenBank/DDBJ databases">
        <title>Genome assemblies of Stephania.</title>
        <authorList>
            <person name="Yang L."/>
        </authorList>
    </citation>
    <scope>NUCLEOTIDE SEQUENCE [LARGE SCALE GENOMIC DNA]</scope>
    <source>
        <strain evidence="2">YNDBR</strain>
        <tissue evidence="2">Leaf</tissue>
    </source>
</reference>
<proteinExistence type="predicted"/>
<name>A0AAP0EAJ8_9MAGN</name>
<accession>A0AAP0EAJ8</accession>
<feature type="signal peptide" evidence="1">
    <location>
        <begin position="1"/>
        <end position="44"/>
    </location>
</feature>
<keyword evidence="3" id="KW-1185">Reference proteome</keyword>
<evidence type="ECO:0000256" key="1">
    <source>
        <dbReference type="SAM" id="SignalP"/>
    </source>
</evidence>
<evidence type="ECO:0000313" key="3">
    <source>
        <dbReference type="Proteomes" id="UP001420932"/>
    </source>
</evidence>
<organism evidence="2 3">
    <name type="scientific">Stephania yunnanensis</name>
    <dbReference type="NCBI Taxonomy" id="152371"/>
    <lineage>
        <taxon>Eukaryota</taxon>
        <taxon>Viridiplantae</taxon>
        <taxon>Streptophyta</taxon>
        <taxon>Embryophyta</taxon>
        <taxon>Tracheophyta</taxon>
        <taxon>Spermatophyta</taxon>
        <taxon>Magnoliopsida</taxon>
        <taxon>Ranunculales</taxon>
        <taxon>Menispermaceae</taxon>
        <taxon>Menispermoideae</taxon>
        <taxon>Cissampelideae</taxon>
        <taxon>Stephania</taxon>
    </lineage>
</organism>
<comment type="caution">
    <text evidence="2">The sequence shown here is derived from an EMBL/GenBank/DDBJ whole genome shotgun (WGS) entry which is preliminary data.</text>
</comment>